<protein>
    <submittedName>
        <fullName evidence="1 2">Uncharacterized protein</fullName>
    </submittedName>
</protein>
<reference evidence="2" key="3">
    <citation type="submission" date="2015-04" db="UniProtKB">
        <authorList>
            <consortium name="EnsemblPlants"/>
        </authorList>
    </citation>
    <scope>IDENTIFICATION</scope>
    <source>
        <strain evidence="2">cv. Jemalong A17</strain>
    </source>
</reference>
<gene>
    <name evidence="1" type="ordered locus">MTR_8g066000</name>
</gene>
<dbReference type="EnsemblPlants" id="AET03196">
    <property type="protein sequence ID" value="AET03196"/>
    <property type="gene ID" value="MTR_8g066000"/>
</dbReference>
<dbReference type="EMBL" id="CM001224">
    <property type="protein sequence ID" value="AET03196.1"/>
    <property type="molecule type" value="Genomic_DNA"/>
</dbReference>
<keyword evidence="3" id="KW-1185">Reference proteome</keyword>
<sequence length="60" mass="6719">MAICRFNATNASPSIYRKQGTIIFSKKKLYEFFGSINKNAFWVTEARVAGSELAKVDEVA</sequence>
<evidence type="ECO:0000313" key="1">
    <source>
        <dbReference type="EMBL" id="AET03196.1"/>
    </source>
</evidence>
<dbReference type="Proteomes" id="UP000002051">
    <property type="component" value="Chromosome 8"/>
</dbReference>
<accession>G7LG82</accession>
<organism evidence="1 3">
    <name type="scientific">Medicago truncatula</name>
    <name type="common">Barrel medic</name>
    <name type="synonym">Medicago tribuloides</name>
    <dbReference type="NCBI Taxonomy" id="3880"/>
    <lineage>
        <taxon>Eukaryota</taxon>
        <taxon>Viridiplantae</taxon>
        <taxon>Streptophyta</taxon>
        <taxon>Embryophyta</taxon>
        <taxon>Tracheophyta</taxon>
        <taxon>Spermatophyta</taxon>
        <taxon>Magnoliopsida</taxon>
        <taxon>eudicotyledons</taxon>
        <taxon>Gunneridae</taxon>
        <taxon>Pentapetalae</taxon>
        <taxon>rosids</taxon>
        <taxon>fabids</taxon>
        <taxon>Fabales</taxon>
        <taxon>Fabaceae</taxon>
        <taxon>Papilionoideae</taxon>
        <taxon>50 kb inversion clade</taxon>
        <taxon>NPAAA clade</taxon>
        <taxon>Hologalegina</taxon>
        <taxon>IRL clade</taxon>
        <taxon>Trifolieae</taxon>
        <taxon>Medicago</taxon>
    </lineage>
</organism>
<reference evidence="1 3" key="1">
    <citation type="journal article" date="2011" name="Nature">
        <title>The Medicago genome provides insight into the evolution of rhizobial symbioses.</title>
        <authorList>
            <person name="Young N.D."/>
            <person name="Debelle F."/>
            <person name="Oldroyd G.E."/>
            <person name="Geurts R."/>
            <person name="Cannon S.B."/>
            <person name="Udvardi M.K."/>
            <person name="Benedito V.A."/>
            <person name="Mayer K.F."/>
            <person name="Gouzy J."/>
            <person name="Schoof H."/>
            <person name="Van de Peer Y."/>
            <person name="Proost S."/>
            <person name="Cook D.R."/>
            <person name="Meyers B.C."/>
            <person name="Spannagl M."/>
            <person name="Cheung F."/>
            <person name="De Mita S."/>
            <person name="Krishnakumar V."/>
            <person name="Gundlach H."/>
            <person name="Zhou S."/>
            <person name="Mudge J."/>
            <person name="Bharti A.K."/>
            <person name="Murray J.D."/>
            <person name="Naoumkina M.A."/>
            <person name="Rosen B."/>
            <person name="Silverstein K.A."/>
            <person name="Tang H."/>
            <person name="Rombauts S."/>
            <person name="Zhao P.X."/>
            <person name="Zhou P."/>
            <person name="Barbe V."/>
            <person name="Bardou P."/>
            <person name="Bechner M."/>
            <person name="Bellec A."/>
            <person name="Berger A."/>
            <person name="Berges H."/>
            <person name="Bidwell S."/>
            <person name="Bisseling T."/>
            <person name="Choisne N."/>
            <person name="Couloux A."/>
            <person name="Denny R."/>
            <person name="Deshpande S."/>
            <person name="Dai X."/>
            <person name="Doyle J.J."/>
            <person name="Dudez A.M."/>
            <person name="Farmer A.D."/>
            <person name="Fouteau S."/>
            <person name="Franken C."/>
            <person name="Gibelin C."/>
            <person name="Gish J."/>
            <person name="Goldstein S."/>
            <person name="Gonzalez A.J."/>
            <person name="Green P.J."/>
            <person name="Hallab A."/>
            <person name="Hartog M."/>
            <person name="Hua A."/>
            <person name="Humphray S.J."/>
            <person name="Jeong D.H."/>
            <person name="Jing Y."/>
            <person name="Jocker A."/>
            <person name="Kenton S.M."/>
            <person name="Kim D.J."/>
            <person name="Klee K."/>
            <person name="Lai H."/>
            <person name="Lang C."/>
            <person name="Lin S."/>
            <person name="Macmil S.L."/>
            <person name="Magdelenat G."/>
            <person name="Matthews L."/>
            <person name="McCorrison J."/>
            <person name="Monaghan E.L."/>
            <person name="Mun J.H."/>
            <person name="Najar F.Z."/>
            <person name="Nicholson C."/>
            <person name="Noirot C."/>
            <person name="O'Bleness M."/>
            <person name="Paule C.R."/>
            <person name="Poulain J."/>
            <person name="Prion F."/>
            <person name="Qin B."/>
            <person name="Qu C."/>
            <person name="Retzel E.F."/>
            <person name="Riddle C."/>
            <person name="Sallet E."/>
            <person name="Samain S."/>
            <person name="Samson N."/>
            <person name="Sanders I."/>
            <person name="Saurat O."/>
            <person name="Scarpelli C."/>
            <person name="Schiex T."/>
            <person name="Segurens B."/>
            <person name="Severin A.J."/>
            <person name="Sherrier D.J."/>
            <person name="Shi R."/>
            <person name="Sims S."/>
            <person name="Singer S.R."/>
            <person name="Sinharoy S."/>
            <person name="Sterck L."/>
            <person name="Viollet A."/>
            <person name="Wang B.B."/>
            <person name="Wang K."/>
            <person name="Wang M."/>
            <person name="Wang X."/>
            <person name="Warfsmann J."/>
            <person name="Weissenbach J."/>
            <person name="White D.D."/>
            <person name="White J.D."/>
            <person name="Wiley G.B."/>
            <person name="Wincker P."/>
            <person name="Xing Y."/>
            <person name="Yang L."/>
            <person name="Yao Z."/>
            <person name="Ying F."/>
            <person name="Zhai J."/>
            <person name="Zhou L."/>
            <person name="Zuber A."/>
            <person name="Denarie J."/>
            <person name="Dixon R.A."/>
            <person name="May G.D."/>
            <person name="Schwartz D.C."/>
            <person name="Rogers J."/>
            <person name="Quetier F."/>
            <person name="Town C.D."/>
            <person name="Roe B.A."/>
        </authorList>
    </citation>
    <scope>NUCLEOTIDE SEQUENCE [LARGE SCALE GENOMIC DNA]</scope>
    <source>
        <strain evidence="1">A17</strain>
        <strain evidence="2 3">cv. Jemalong A17</strain>
    </source>
</reference>
<dbReference type="PaxDb" id="3880-AET03196"/>
<dbReference type="AlphaFoldDB" id="G7LG82"/>
<name>G7LG82_MEDTR</name>
<evidence type="ECO:0000313" key="3">
    <source>
        <dbReference type="Proteomes" id="UP000002051"/>
    </source>
</evidence>
<dbReference type="HOGENOM" id="CLU_2945258_0_0_1"/>
<proteinExistence type="predicted"/>
<reference evidence="1 3" key="2">
    <citation type="journal article" date="2014" name="BMC Genomics">
        <title>An improved genome release (version Mt4.0) for the model legume Medicago truncatula.</title>
        <authorList>
            <person name="Tang H."/>
            <person name="Krishnakumar V."/>
            <person name="Bidwell S."/>
            <person name="Rosen B."/>
            <person name="Chan A."/>
            <person name="Zhou S."/>
            <person name="Gentzbittel L."/>
            <person name="Childs K.L."/>
            <person name="Yandell M."/>
            <person name="Gundlach H."/>
            <person name="Mayer K.F."/>
            <person name="Schwartz D.C."/>
            <person name="Town C.D."/>
        </authorList>
    </citation>
    <scope>GENOME REANNOTATION</scope>
    <source>
        <strain evidence="2 3">cv. Jemalong A17</strain>
    </source>
</reference>
<evidence type="ECO:0000313" key="2">
    <source>
        <dbReference type="EnsemblPlants" id="AET03196"/>
    </source>
</evidence>